<gene>
    <name evidence="1" type="ORF">EVA_04805</name>
</gene>
<accession>J9GIU0</accession>
<sequence>MKAKPGNVCVKITSDGPITTYQSSLLTVQVNTKVGQITFLDSQGNVLLKEGGYTFSVITDGPDKGRFKVSQEFALEKEEPVYGVGLLQNGKMNQRGEHRLMIQSNLEDYAHFFLIY</sequence>
<dbReference type="EMBL" id="AMCI01000978">
    <property type="protein sequence ID" value="EJX07084.1"/>
    <property type="molecule type" value="Genomic_DNA"/>
</dbReference>
<dbReference type="Gene3D" id="2.60.40.1760">
    <property type="entry name" value="glycosyl hydrolase (family 31)"/>
    <property type="match status" value="1"/>
</dbReference>
<dbReference type="AlphaFoldDB" id="J9GIU0"/>
<dbReference type="GO" id="GO:0030246">
    <property type="term" value="F:carbohydrate binding"/>
    <property type="evidence" value="ECO:0007669"/>
    <property type="project" value="InterPro"/>
</dbReference>
<dbReference type="GO" id="GO:0005975">
    <property type="term" value="P:carbohydrate metabolic process"/>
    <property type="evidence" value="ECO:0007669"/>
    <property type="project" value="InterPro"/>
</dbReference>
<protein>
    <submittedName>
        <fullName evidence="1">Alpha-xylosidase</fullName>
    </submittedName>
</protein>
<reference evidence="1" key="1">
    <citation type="journal article" date="2012" name="PLoS ONE">
        <title>Gene sets for utilization of primary and secondary nutrition supplies in the distal gut of endangered iberian lynx.</title>
        <authorList>
            <person name="Alcaide M."/>
            <person name="Messina E."/>
            <person name="Richter M."/>
            <person name="Bargiela R."/>
            <person name="Peplies J."/>
            <person name="Huws S.A."/>
            <person name="Newbold C.J."/>
            <person name="Golyshin P.N."/>
            <person name="Simon M.A."/>
            <person name="Lopez G."/>
            <person name="Yakimov M.M."/>
            <person name="Ferrer M."/>
        </authorList>
    </citation>
    <scope>NUCLEOTIDE SEQUENCE</scope>
</reference>
<comment type="caution">
    <text evidence="1">The sequence shown here is derived from an EMBL/GenBank/DDBJ whole genome shotgun (WGS) entry which is preliminary data.</text>
</comment>
<dbReference type="SUPFAM" id="SSF74650">
    <property type="entry name" value="Galactose mutarotase-like"/>
    <property type="match status" value="1"/>
</dbReference>
<dbReference type="GO" id="GO:0003824">
    <property type="term" value="F:catalytic activity"/>
    <property type="evidence" value="ECO:0007669"/>
    <property type="project" value="InterPro"/>
</dbReference>
<dbReference type="InterPro" id="IPR011013">
    <property type="entry name" value="Gal_mutarotase_sf_dom"/>
</dbReference>
<name>J9GIU0_9ZZZZ</name>
<evidence type="ECO:0000313" key="1">
    <source>
        <dbReference type="EMBL" id="EJX07084.1"/>
    </source>
</evidence>
<organism evidence="1">
    <name type="scientific">gut metagenome</name>
    <dbReference type="NCBI Taxonomy" id="749906"/>
    <lineage>
        <taxon>unclassified sequences</taxon>
        <taxon>metagenomes</taxon>
        <taxon>organismal metagenomes</taxon>
    </lineage>
</organism>
<proteinExistence type="predicted"/>